<dbReference type="AlphaFoldDB" id="A0A0G0Z6Q0"/>
<dbReference type="InterPro" id="IPR015866">
    <property type="entry name" value="Ser-tRNA-synth_1_N"/>
</dbReference>
<sequence>MIDIKYIRENKKEVAKGIKTKGFSADLDSLLELDKKRDVLRKKIEKLNADRKKTAEAKNIKHGKEIKAELAELESKEKKLDGQIYDILKKLPNLPLPEVPVGKDETENVVLREVGEKPKLNFQPKDYMELGEKLGWIDTERAGKAIGSRFGYILRDAVDLEFALVRFAFDILKKEGFISIVPPIFLKPEAMRSMGYLDYNEDEVYHLEKDNLYLIGTSEQAIGAMHMNEILDAKKLPLRYAGFSSCFRREAGSYGKDTKGILRVHQFDKIEMFSFTKPEDSKKEHEFLLAMEEKMMAALQIPYHVLQICTGDLGVQAANKYDIEAWLPGQNQYRETHSTSNDTEFQSRRLEIKYKNPETGKNEYVHTLNGTAFAIGRMIIAIMENYQQKDGSIKIPTVLEGYIK</sequence>
<keyword evidence="8 12" id="KW-0648">Protein biosynthesis</keyword>
<comment type="similarity">
    <text evidence="3 12">Belongs to the class-II aminoacyl-tRNA synthetase family. Type-1 seryl-tRNA synthetase subfamily.</text>
</comment>
<dbReference type="InterPro" id="IPR033729">
    <property type="entry name" value="SerRS_core"/>
</dbReference>
<evidence type="ECO:0000256" key="11">
    <source>
        <dbReference type="ARBA" id="ARBA00048823"/>
    </source>
</evidence>
<feature type="binding site" evidence="12">
    <location>
        <position position="371"/>
    </location>
    <ligand>
        <name>L-serine</name>
        <dbReference type="ChEBI" id="CHEBI:33384"/>
    </ligand>
</feature>
<comment type="catalytic activity">
    <reaction evidence="10 12">
        <text>tRNA(Sec) + L-serine + ATP = L-seryl-tRNA(Sec) + AMP + diphosphate + H(+)</text>
        <dbReference type="Rhea" id="RHEA:42580"/>
        <dbReference type="Rhea" id="RHEA-COMP:9742"/>
        <dbReference type="Rhea" id="RHEA-COMP:10128"/>
        <dbReference type="ChEBI" id="CHEBI:15378"/>
        <dbReference type="ChEBI" id="CHEBI:30616"/>
        <dbReference type="ChEBI" id="CHEBI:33019"/>
        <dbReference type="ChEBI" id="CHEBI:33384"/>
        <dbReference type="ChEBI" id="CHEBI:78442"/>
        <dbReference type="ChEBI" id="CHEBI:78533"/>
        <dbReference type="ChEBI" id="CHEBI:456215"/>
        <dbReference type="EC" id="6.1.1.11"/>
    </reaction>
</comment>
<comment type="domain">
    <text evidence="12">Consists of two distinct domains, a catalytic core and a N-terminal extension that is involved in tRNA binding.</text>
</comment>
<dbReference type="InterPro" id="IPR002314">
    <property type="entry name" value="aa-tRNA-synt_IIb"/>
</dbReference>
<evidence type="ECO:0000256" key="7">
    <source>
        <dbReference type="ARBA" id="ARBA00022840"/>
    </source>
</evidence>
<keyword evidence="7 12" id="KW-0067">ATP-binding</keyword>
<dbReference type="SUPFAM" id="SSF55681">
    <property type="entry name" value="Class II aaRS and biotin synthetases"/>
    <property type="match status" value="1"/>
</dbReference>
<dbReference type="Pfam" id="PF00587">
    <property type="entry name" value="tRNA-synt_2b"/>
    <property type="match status" value="1"/>
</dbReference>
<protein>
    <recommendedName>
        <fullName evidence="12">Serine--tRNA ligase</fullName>
        <ecNumber evidence="12">6.1.1.11</ecNumber>
    </recommendedName>
    <alternativeName>
        <fullName evidence="12">Seryl-tRNA synthetase</fullName>
        <shortName evidence="12">SerRS</shortName>
    </alternativeName>
    <alternativeName>
        <fullName evidence="12">Seryl-tRNA(Ser/Sec) synthetase</fullName>
    </alternativeName>
</protein>
<dbReference type="PATRIC" id="fig|1618615.3.peg.321"/>
<name>A0A0G0Z6Q0_9BACT</name>
<comment type="subunit">
    <text evidence="12">Homodimer. The tRNA molecule binds across the dimer.</text>
</comment>
<feature type="coiled-coil region" evidence="15">
    <location>
        <begin position="30"/>
        <end position="83"/>
    </location>
</feature>
<comment type="catalytic activity">
    <reaction evidence="11 12">
        <text>tRNA(Ser) + L-serine + ATP = L-seryl-tRNA(Ser) + AMP + diphosphate + H(+)</text>
        <dbReference type="Rhea" id="RHEA:12292"/>
        <dbReference type="Rhea" id="RHEA-COMP:9669"/>
        <dbReference type="Rhea" id="RHEA-COMP:9703"/>
        <dbReference type="ChEBI" id="CHEBI:15378"/>
        <dbReference type="ChEBI" id="CHEBI:30616"/>
        <dbReference type="ChEBI" id="CHEBI:33019"/>
        <dbReference type="ChEBI" id="CHEBI:33384"/>
        <dbReference type="ChEBI" id="CHEBI:78442"/>
        <dbReference type="ChEBI" id="CHEBI:78533"/>
        <dbReference type="ChEBI" id="CHEBI:456215"/>
        <dbReference type="EC" id="6.1.1.11"/>
    </reaction>
</comment>
<dbReference type="HAMAP" id="MF_00176">
    <property type="entry name" value="Ser_tRNA_synth_type1"/>
    <property type="match status" value="1"/>
</dbReference>
<evidence type="ECO:0000256" key="13">
    <source>
        <dbReference type="PIRSR" id="PIRSR001529-1"/>
    </source>
</evidence>
<dbReference type="CDD" id="cd00770">
    <property type="entry name" value="SerRS_core"/>
    <property type="match status" value="1"/>
</dbReference>
<feature type="binding site" evidence="12">
    <location>
        <position position="264"/>
    </location>
    <ligand>
        <name>ATP</name>
        <dbReference type="ChEBI" id="CHEBI:30616"/>
    </ligand>
</feature>
<reference evidence="17 18" key="1">
    <citation type="journal article" date="2015" name="Nature">
        <title>rRNA introns, odd ribosomes, and small enigmatic genomes across a large radiation of phyla.</title>
        <authorList>
            <person name="Brown C.T."/>
            <person name="Hug L.A."/>
            <person name="Thomas B.C."/>
            <person name="Sharon I."/>
            <person name="Castelle C.J."/>
            <person name="Singh A."/>
            <person name="Wilkins M.J."/>
            <person name="Williams K.H."/>
            <person name="Banfield J.F."/>
        </authorList>
    </citation>
    <scope>NUCLEOTIDE SEQUENCE [LARGE SCALE GENOMIC DNA]</scope>
</reference>
<dbReference type="GO" id="GO:0005737">
    <property type="term" value="C:cytoplasm"/>
    <property type="evidence" value="ECO:0007669"/>
    <property type="project" value="UniProtKB-SubCell"/>
</dbReference>
<feature type="binding site" evidence="13">
    <location>
        <position position="217"/>
    </location>
    <ligand>
        <name>L-serine</name>
        <dbReference type="ChEBI" id="CHEBI:33384"/>
    </ligand>
</feature>
<dbReference type="PROSITE" id="PS50862">
    <property type="entry name" value="AA_TRNA_LIGASE_II"/>
    <property type="match status" value="1"/>
</dbReference>
<dbReference type="InterPro" id="IPR002317">
    <property type="entry name" value="Ser-tRNA-ligase_type_1"/>
</dbReference>
<evidence type="ECO:0000313" key="18">
    <source>
        <dbReference type="Proteomes" id="UP000033986"/>
    </source>
</evidence>
<evidence type="ECO:0000256" key="14">
    <source>
        <dbReference type="PIRSR" id="PIRSR001529-2"/>
    </source>
</evidence>
<evidence type="ECO:0000256" key="5">
    <source>
        <dbReference type="ARBA" id="ARBA00022598"/>
    </source>
</evidence>
<dbReference type="InterPro" id="IPR006195">
    <property type="entry name" value="aa-tRNA-synth_II"/>
</dbReference>
<dbReference type="GO" id="GO:0006434">
    <property type="term" value="P:seryl-tRNA aminoacylation"/>
    <property type="evidence" value="ECO:0007669"/>
    <property type="project" value="UniProtKB-UniRule"/>
</dbReference>
<evidence type="ECO:0000256" key="3">
    <source>
        <dbReference type="ARBA" id="ARBA00010728"/>
    </source>
</evidence>
<comment type="caution">
    <text evidence="17">The sequence shown here is derived from an EMBL/GenBank/DDBJ whole genome shotgun (WGS) entry which is preliminary data.</text>
</comment>
<feature type="domain" description="Aminoacyl-transfer RNA synthetases class-II family profile" evidence="16">
    <location>
        <begin position="126"/>
        <end position="396"/>
    </location>
</feature>
<dbReference type="SUPFAM" id="SSF46589">
    <property type="entry name" value="tRNA-binding arm"/>
    <property type="match status" value="1"/>
</dbReference>
<keyword evidence="9 12" id="KW-0030">Aminoacyl-tRNA synthetase</keyword>
<keyword evidence="4 12" id="KW-0963">Cytoplasm</keyword>
<feature type="binding site" evidence="12 14">
    <location>
        <begin position="335"/>
        <end position="338"/>
    </location>
    <ligand>
        <name>ATP</name>
        <dbReference type="ChEBI" id="CHEBI:30616"/>
    </ligand>
</feature>
<feature type="binding site" evidence="12 13">
    <location>
        <position position="271"/>
    </location>
    <ligand>
        <name>L-serine</name>
        <dbReference type="ChEBI" id="CHEBI:33384"/>
    </ligand>
</feature>
<feature type="binding site" evidence="13">
    <location>
        <position position="248"/>
    </location>
    <ligand>
        <name>L-serine</name>
        <dbReference type="ChEBI" id="CHEBI:33384"/>
    </ligand>
</feature>
<feature type="binding site" evidence="12">
    <location>
        <begin position="217"/>
        <end position="219"/>
    </location>
    <ligand>
        <name>L-serine</name>
        <dbReference type="ChEBI" id="CHEBI:33384"/>
    </ligand>
</feature>
<keyword evidence="15" id="KW-0175">Coiled coil</keyword>
<dbReference type="GO" id="GO:0016260">
    <property type="term" value="P:selenocysteine biosynthetic process"/>
    <property type="evidence" value="ECO:0007669"/>
    <property type="project" value="UniProtKB-UniRule"/>
</dbReference>
<evidence type="ECO:0000259" key="16">
    <source>
        <dbReference type="PROSITE" id="PS50862"/>
    </source>
</evidence>
<evidence type="ECO:0000256" key="10">
    <source>
        <dbReference type="ARBA" id="ARBA00047929"/>
    </source>
</evidence>
<dbReference type="Proteomes" id="UP000033986">
    <property type="component" value="Unassembled WGS sequence"/>
</dbReference>
<evidence type="ECO:0000256" key="2">
    <source>
        <dbReference type="ARBA" id="ARBA00005045"/>
    </source>
</evidence>
<evidence type="ECO:0000256" key="8">
    <source>
        <dbReference type="ARBA" id="ARBA00022917"/>
    </source>
</evidence>
<dbReference type="PANTHER" id="PTHR43697:SF1">
    <property type="entry name" value="SERINE--TRNA LIGASE"/>
    <property type="match status" value="1"/>
</dbReference>
<feature type="binding site" evidence="14">
    <location>
        <begin position="264"/>
        <end position="267"/>
    </location>
    <ligand>
        <name>ATP</name>
        <dbReference type="ChEBI" id="CHEBI:30616"/>
    </ligand>
</feature>
<comment type="pathway">
    <text evidence="2 12">Aminoacyl-tRNA biosynthesis; selenocysteinyl-tRNA(Sec) biosynthesis; L-seryl-tRNA(Sec) from L-serine and tRNA(Sec): step 1/1.</text>
</comment>
<dbReference type="Gene3D" id="3.30.930.10">
    <property type="entry name" value="Bira Bifunctional Protein, Domain 2"/>
    <property type="match status" value="1"/>
</dbReference>
<accession>A0A0G0Z6Q0</accession>
<comment type="function">
    <text evidence="12">Catalyzes the attachment of serine to tRNA(Ser). Is also able to aminoacylate tRNA(Sec) with serine, to form the misacylated tRNA L-seryl-tRNA(Sec), which will be further converted into selenocysteinyl-tRNA(Sec).</text>
</comment>
<dbReference type="Gene3D" id="1.10.287.40">
    <property type="entry name" value="Serine-tRNA synthetase, tRNA binding domain"/>
    <property type="match status" value="1"/>
</dbReference>
<feature type="site" description="Important for serine binding" evidence="13">
    <location>
        <position position="371"/>
    </location>
</feature>
<dbReference type="GO" id="GO:0004828">
    <property type="term" value="F:serine-tRNA ligase activity"/>
    <property type="evidence" value="ECO:0007669"/>
    <property type="project" value="UniProtKB-UniRule"/>
</dbReference>
<dbReference type="EMBL" id="LCDB01000009">
    <property type="protein sequence ID" value="KKS44387.1"/>
    <property type="molecule type" value="Genomic_DNA"/>
</dbReference>
<proteinExistence type="inferred from homology"/>
<keyword evidence="5 12" id="KW-0436">Ligase</keyword>
<dbReference type="PRINTS" id="PR00981">
    <property type="entry name" value="TRNASYNTHSER"/>
</dbReference>
<dbReference type="PANTHER" id="PTHR43697">
    <property type="entry name" value="SERYL-TRNA SYNTHETASE"/>
    <property type="match status" value="1"/>
</dbReference>
<evidence type="ECO:0000256" key="15">
    <source>
        <dbReference type="SAM" id="Coils"/>
    </source>
</evidence>
<organism evidence="17 18">
    <name type="scientific">Candidatus Azambacteria bacterium GW2011_GWB1_42_17</name>
    <dbReference type="NCBI Taxonomy" id="1618615"/>
    <lineage>
        <taxon>Bacteria</taxon>
        <taxon>Candidatus Azamiibacteriota</taxon>
    </lineage>
</organism>
<dbReference type="NCBIfam" id="TIGR00414">
    <property type="entry name" value="serS"/>
    <property type="match status" value="1"/>
</dbReference>
<dbReference type="InterPro" id="IPR042103">
    <property type="entry name" value="SerRS_1_N_sf"/>
</dbReference>
<feature type="binding site" evidence="12 14">
    <location>
        <begin position="248"/>
        <end position="250"/>
    </location>
    <ligand>
        <name>ATP</name>
        <dbReference type="ChEBI" id="CHEBI:30616"/>
    </ligand>
</feature>
<keyword evidence="6 12" id="KW-0547">Nucleotide-binding</keyword>
<dbReference type="InterPro" id="IPR045864">
    <property type="entry name" value="aa-tRNA-synth_II/BPL/LPL"/>
</dbReference>
<dbReference type="PIRSF" id="PIRSF001529">
    <property type="entry name" value="Ser-tRNA-synth_IIa"/>
    <property type="match status" value="1"/>
</dbReference>
<evidence type="ECO:0000256" key="1">
    <source>
        <dbReference type="ARBA" id="ARBA00004496"/>
    </source>
</evidence>
<feature type="binding site" evidence="13">
    <location>
        <position position="369"/>
    </location>
    <ligand>
        <name>L-serine</name>
        <dbReference type="ChEBI" id="CHEBI:33384"/>
    </ligand>
</feature>
<evidence type="ECO:0000256" key="4">
    <source>
        <dbReference type="ARBA" id="ARBA00022490"/>
    </source>
</evidence>
<dbReference type="InterPro" id="IPR010978">
    <property type="entry name" value="tRNA-bd_arm"/>
</dbReference>
<gene>
    <name evidence="12" type="primary">serS</name>
    <name evidence="17" type="ORF">UV07_C0009G0046</name>
</gene>
<evidence type="ECO:0000256" key="12">
    <source>
        <dbReference type="HAMAP-Rule" id="MF_00176"/>
    </source>
</evidence>
<evidence type="ECO:0000256" key="6">
    <source>
        <dbReference type="ARBA" id="ARBA00022741"/>
    </source>
</evidence>
<dbReference type="Pfam" id="PF02403">
    <property type="entry name" value="Seryl_tRNA_N"/>
    <property type="match status" value="1"/>
</dbReference>
<evidence type="ECO:0000313" key="17">
    <source>
        <dbReference type="EMBL" id="KKS44387.1"/>
    </source>
</evidence>
<dbReference type="GO" id="GO:0005524">
    <property type="term" value="F:ATP binding"/>
    <property type="evidence" value="ECO:0007669"/>
    <property type="project" value="UniProtKB-UniRule"/>
</dbReference>
<dbReference type="EC" id="6.1.1.11" evidence="12"/>
<evidence type="ECO:0000256" key="9">
    <source>
        <dbReference type="ARBA" id="ARBA00023146"/>
    </source>
</evidence>
<dbReference type="UniPathway" id="UPA00906">
    <property type="reaction ID" value="UER00895"/>
</dbReference>
<comment type="subcellular location">
    <subcellularLocation>
        <location evidence="1 12">Cytoplasm</location>
    </subcellularLocation>
</comment>